<organism evidence="1">
    <name type="scientific">Arundo donax</name>
    <name type="common">Giant reed</name>
    <name type="synonym">Donax arundinaceus</name>
    <dbReference type="NCBI Taxonomy" id="35708"/>
    <lineage>
        <taxon>Eukaryota</taxon>
        <taxon>Viridiplantae</taxon>
        <taxon>Streptophyta</taxon>
        <taxon>Embryophyta</taxon>
        <taxon>Tracheophyta</taxon>
        <taxon>Spermatophyta</taxon>
        <taxon>Magnoliopsida</taxon>
        <taxon>Liliopsida</taxon>
        <taxon>Poales</taxon>
        <taxon>Poaceae</taxon>
        <taxon>PACMAD clade</taxon>
        <taxon>Arundinoideae</taxon>
        <taxon>Arundineae</taxon>
        <taxon>Arundo</taxon>
    </lineage>
</organism>
<evidence type="ECO:0000313" key="1">
    <source>
        <dbReference type="EMBL" id="JAD59106.1"/>
    </source>
</evidence>
<dbReference type="EMBL" id="GBRH01238789">
    <property type="protein sequence ID" value="JAD59106.1"/>
    <property type="molecule type" value="Transcribed_RNA"/>
</dbReference>
<dbReference type="AlphaFoldDB" id="A0A0A9B713"/>
<protein>
    <submittedName>
        <fullName evidence="1">Uncharacterized protein</fullName>
    </submittedName>
</protein>
<name>A0A0A9B713_ARUDO</name>
<accession>A0A0A9B713</accession>
<sequence>MCHLFRFKATCRLGTFRVARRGSFLSF</sequence>
<reference evidence="1" key="1">
    <citation type="submission" date="2014-09" db="EMBL/GenBank/DDBJ databases">
        <authorList>
            <person name="Magalhaes I.L.F."/>
            <person name="Oliveira U."/>
            <person name="Santos F.R."/>
            <person name="Vidigal T.H.D.A."/>
            <person name="Brescovit A.D."/>
            <person name="Santos A.J."/>
        </authorList>
    </citation>
    <scope>NUCLEOTIDE SEQUENCE</scope>
    <source>
        <tissue evidence="1">Shoot tissue taken approximately 20 cm above the soil surface</tissue>
    </source>
</reference>
<reference evidence="1" key="2">
    <citation type="journal article" date="2015" name="Data Brief">
        <title>Shoot transcriptome of the giant reed, Arundo donax.</title>
        <authorList>
            <person name="Barrero R.A."/>
            <person name="Guerrero F.D."/>
            <person name="Moolhuijzen P."/>
            <person name="Goolsby J.A."/>
            <person name="Tidwell J."/>
            <person name="Bellgard S.E."/>
            <person name="Bellgard M.I."/>
        </authorList>
    </citation>
    <scope>NUCLEOTIDE SEQUENCE</scope>
    <source>
        <tissue evidence="1">Shoot tissue taken approximately 20 cm above the soil surface</tissue>
    </source>
</reference>
<proteinExistence type="predicted"/>